<dbReference type="AlphaFoldDB" id="A0A0E9RN63"/>
<protein>
    <submittedName>
        <fullName evidence="1">Uncharacterized protein</fullName>
    </submittedName>
</protein>
<organism evidence="1">
    <name type="scientific">Anguilla anguilla</name>
    <name type="common">European freshwater eel</name>
    <name type="synonym">Muraena anguilla</name>
    <dbReference type="NCBI Taxonomy" id="7936"/>
    <lineage>
        <taxon>Eukaryota</taxon>
        <taxon>Metazoa</taxon>
        <taxon>Chordata</taxon>
        <taxon>Craniata</taxon>
        <taxon>Vertebrata</taxon>
        <taxon>Euteleostomi</taxon>
        <taxon>Actinopterygii</taxon>
        <taxon>Neopterygii</taxon>
        <taxon>Teleostei</taxon>
        <taxon>Anguilliformes</taxon>
        <taxon>Anguillidae</taxon>
        <taxon>Anguilla</taxon>
    </lineage>
</organism>
<reference evidence="1" key="1">
    <citation type="submission" date="2014-11" db="EMBL/GenBank/DDBJ databases">
        <authorList>
            <person name="Amaro Gonzalez C."/>
        </authorList>
    </citation>
    <scope>NUCLEOTIDE SEQUENCE</scope>
</reference>
<proteinExistence type="predicted"/>
<reference evidence="1" key="2">
    <citation type="journal article" date="2015" name="Fish Shellfish Immunol.">
        <title>Early steps in the European eel (Anguilla anguilla)-Vibrio vulnificus interaction in the gills: Role of the RtxA13 toxin.</title>
        <authorList>
            <person name="Callol A."/>
            <person name="Pajuelo D."/>
            <person name="Ebbesson L."/>
            <person name="Teles M."/>
            <person name="MacKenzie S."/>
            <person name="Amaro C."/>
        </authorList>
    </citation>
    <scope>NUCLEOTIDE SEQUENCE</scope>
</reference>
<accession>A0A0E9RN63</accession>
<name>A0A0E9RN63_ANGAN</name>
<evidence type="ECO:0000313" key="1">
    <source>
        <dbReference type="EMBL" id="JAH30539.1"/>
    </source>
</evidence>
<dbReference type="EMBL" id="GBXM01078038">
    <property type="protein sequence ID" value="JAH30539.1"/>
    <property type="molecule type" value="Transcribed_RNA"/>
</dbReference>
<sequence length="55" mass="6280">MLYNCAAPLGVCDPLTWSRKKANKWDRNADRFLLGLKGLTPCLKVLKTIPFRVMD</sequence>